<accession>A0AAW6HRV3</accession>
<evidence type="ECO:0000259" key="1">
    <source>
        <dbReference type="Pfam" id="PF04471"/>
    </source>
</evidence>
<dbReference type="InterPro" id="IPR046917">
    <property type="entry name" value="ABC-3C_CTD12"/>
</dbReference>
<organism evidence="3 4">
    <name type="scientific">Xylella fastidiosa subsp. multiplex</name>
    <dbReference type="NCBI Taxonomy" id="644357"/>
    <lineage>
        <taxon>Bacteria</taxon>
        <taxon>Pseudomonadati</taxon>
        <taxon>Pseudomonadota</taxon>
        <taxon>Gammaproteobacteria</taxon>
        <taxon>Lysobacterales</taxon>
        <taxon>Lysobacteraceae</taxon>
        <taxon>Xylella</taxon>
    </lineage>
</organism>
<dbReference type="Pfam" id="PF04471">
    <property type="entry name" value="Mrr_cat"/>
    <property type="match status" value="1"/>
</dbReference>
<gene>
    <name evidence="3" type="ORF">LOK82_01110</name>
</gene>
<keyword evidence="3" id="KW-0378">Hydrolase</keyword>
<proteinExistence type="predicted"/>
<reference evidence="3" key="1">
    <citation type="submission" date="2021-11" db="EMBL/GenBank/DDBJ databases">
        <authorList>
            <person name="Denance N."/>
            <person name="Briand M."/>
            <person name="Dupas E."/>
            <person name="Durand K."/>
            <person name="Legendre B."/>
            <person name="Cunty A."/>
            <person name="Donnadieu C."/>
            <person name="Lopez Roques C."/>
            <person name="Cesbron S."/>
            <person name="Jacques M.A."/>
        </authorList>
    </citation>
    <scope>NUCLEOTIDE SEQUENCE</scope>
    <source>
        <strain evidence="3">CFBP8070</strain>
    </source>
</reference>
<feature type="domain" description="ABC-three component systems C-terminal" evidence="2">
    <location>
        <begin position="168"/>
        <end position="313"/>
    </location>
</feature>
<feature type="domain" description="Restriction endonuclease type IV Mrr" evidence="1">
    <location>
        <begin position="7"/>
        <end position="126"/>
    </location>
</feature>
<dbReference type="GO" id="GO:0003677">
    <property type="term" value="F:DNA binding"/>
    <property type="evidence" value="ECO:0007669"/>
    <property type="project" value="InterPro"/>
</dbReference>
<evidence type="ECO:0000313" key="3">
    <source>
        <dbReference type="EMBL" id="MDC6407350.1"/>
    </source>
</evidence>
<comment type="caution">
    <text evidence="3">The sequence shown here is derived from an EMBL/GenBank/DDBJ whole genome shotgun (WGS) entry which is preliminary data.</text>
</comment>
<dbReference type="EMBL" id="JAJKGN010000001">
    <property type="protein sequence ID" value="MDC6407350.1"/>
    <property type="molecule type" value="Genomic_DNA"/>
</dbReference>
<keyword evidence="3" id="KW-0255">Endonuclease</keyword>
<protein>
    <submittedName>
        <fullName evidence="3">Restriction endonuclease</fullName>
    </submittedName>
</protein>
<name>A0AAW6HRV3_XYLFS</name>
<dbReference type="Proteomes" id="UP001220702">
    <property type="component" value="Unassembled WGS sequence"/>
</dbReference>
<dbReference type="RefSeq" id="WP_154414990.1">
    <property type="nucleotide sequence ID" value="NZ_CP136975.1"/>
</dbReference>
<evidence type="ECO:0000313" key="4">
    <source>
        <dbReference type="Proteomes" id="UP001220702"/>
    </source>
</evidence>
<dbReference type="GO" id="GO:0004519">
    <property type="term" value="F:endonuclease activity"/>
    <property type="evidence" value="ECO:0007669"/>
    <property type="project" value="UniProtKB-KW"/>
</dbReference>
<sequence length="326" mass="37337">MKFAYEDLSESQFEVLIALLCQRLLGISVQSFSKGPDGGRDAKFIGTAQLHPSEAAPWRGTVIIQAKHSNGIGRKFSEHDFHHKSRKKTVINEEIPRIKKLRDTKELDHYMLFSNRKLSAGAETEISNYISNQCGIPKASIYLCGVEQLEILLKRFPEVAKEAKLDPVDSPLIFNSDDLAEIIEALAVRKDALIELLEQPPTVRVSYEKKNALNNMTAEYAKEQRKRYLKETRQIGTFLAMPENIELLHKYQSVVEDLGLKIIAYRKDHQTFDKLMEYMVDIIFKRDPVLRQHTHKGLTRAVLFYMYWNCDIGETGDATPDETFAS</sequence>
<dbReference type="Pfam" id="PF20279">
    <property type="entry name" value="CTD12"/>
    <property type="match status" value="1"/>
</dbReference>
<reference evidence="3" key="2">
    <citation type="journal article" date="2023" name="Commun. Biol.">
        <title>Suspicions of two bridgehead invasions of Xylella fastidiosa subsp. multiplex in France.</title>
        <authorList>
            <person name="Dupas E."/>
            <person name="Durand K."/>
            <person name="Rieux A."/>
            <person name="Briand M."/>
            <person name="Pruvost O."/>
            <person name="Cunty A."/>
            <person name="Denance N."/>
            <person name="Donnadieu C."/>
            <person name="Legendre B."/>
            <person name="Lopez-Roques C."/>
            <person name="Cesbron S."/>
            <person name="Ravigne V."/>
            <person name="Jacques M.A."/>
        </authorList>
    </citation>
    <scope>NUCLEOTIDE SEQUENCE</scope>
    <source>
        <strain evidence="3">CFBP8070</strain>
    </source>
</reference>
<dbReference type="AlphaFoldDB" id="A0AAW6HRV3"/>
<dbReference type="GO" id="GO:0009307">
    <property type="term" value="P:DNA restriction-modification system"/>
    <property type="evidence" value="ECO:0007669"/>
    <property type="project" value="InterPro"/>
</dbReference>
<evidence type="ECO:0000259" key="2">
    <source>
        <dbReference type="Pfam" id="PF20279"/>
    </source>
</evidence>
<dbReference type="InterPro" id="IPR007560">
    <property type="entry name" value="Restrct_endonuc_IV_Mrr"/>
</dbReference>
<keyword evidence="3" id="KW-0540">Nuclease</keyword>